<evidence type="ECO:0000256" key="4">
    <source>
        <dbReference type="SAM" id="SignalP"/>
    </source>
</evidence>
<dbReference type="InterPro" id="IPR036318">
    <property type="entry name" value="FAD-bd_PCMH-like_sf"/>
</dbReference>
<evidence type="ECO:0000256" key="2">
    <source>
        <dbReference type="ARBA" id="ARBA00023002"/>
    </source>
</evidence>
<dbReference type="Pfam" id="PF01565">
    <property type="entry name" value="FAD_binding_4"/>
    <property type="match status" value="1"/>
</dbReference>
<dbReference type="Gene3D" id="3.30.465.10">
    <property type="match status" value="2"/>
</dbReference>
<dbReference type="EMBL" id="ML976020">
    <property type="protein sequence ID" value="KAF1944008.1"/>
    <property type="molecule type" value="Genomic_DNA"/>
</dbReference>
<protein>
    <submittedName>
        <fullName evidence="6">FAD binding domain-containing protein</fullName>
    </submittedName>
</protein>
<dbReference type="InterPro" id="IPR012951">
    <property type="entry name" value="BBE"/>
</dbReference>
<dbReference type="InterPro" id="IPR016166">
    <property type="entry name" value="FAD-bd_PCMH"/>
</dbReference>
<dbReference type="InterPro" id="IPR050432">
    <property type="entry name" value="FAD-linked_Oxidoreductases_BP"/>
</dbReference>
<sequence length="598" mass="64038">MKHATIASLLGVLFAGCAAAKSAETCLCLPGDSCWPAPDAWSKLNSTVGGKVVATVPIGSPCHDPSYNASACQTLQDQWVNPLTHVPSSHSVMQSYFANQSCDPFSERSKPCTLGNYVSYSVKASNVQDVVDTLRFAKENNVRLVVRNTGHDFLGRSTGAGAVAVWTQGLKNITFTQWQDKYYTGPAVKVGAGVIGYEILEAAHAQGLTVVSGECPTVGLAGGYTQGGGHSALSTTFGLAADQTLAFEVVTAKGDRVVATANQNSDLYWALSGGGGGTYGVVTAMTVRAYKSTQVGGAAMQLLASSTTPEKFATATAKFHELMPAMIDAGAMVVFVQNSQFLVLKPVTVWNSSAAYVKDVVLKPFSDALIELGITPPIAYSESSYRDHYDKYMGPLPGGGFEVERYQFGGRLIPRSVLENNTAELIKVYSDLVATGVILTGSSANYRKPANTPDNAVLPAWRDTITQLQLITNWNSTDPWADMEADQLRMTNDFVPKIEAVTPGSGSYMNEADFHQRNWQSTFFGTNFDKLVQIKKKYDPESMFYILKGVGSDDWVVSAEGRMCRATASKARGKPSPGPKGPASPPRGRANPRSVDMT</sequence>
<dbReference type="GO" id="GO:0016491">
    <property type="term" value="F:oxidoreductase activity"/>
    <property type="evidence" value="ECO:0007669"/>
    <property type="project" value="UniProtKB-KW"/>
</dbReference>
<dbReference type="SUPFAM" id="SSF56176">
    <property type="entry name" value="FAD-binding/transporter-associated domain-like"/>
    <property type="match status" value="1"/>
</dbReference>
<feature type="compositionally biased region" description="Pro residues" evidence="3">
    <location>
        <begin position="576"/>
        <end position="585"/>
    </location>
</feature>
<dbReference type="GO" id="GO:0071949">
    <property type="term" value="F:FAD binding"/>
    <property type="evidence" value="ECO:0007669"/>
    <property type="project" value="InterPro"/>
</dbReference>
<evidence type="ECO:0000313" key="6">
    <source>
        <dbReference type="EMBL" id="KAF1944008.1"/>
    </source>
</evidence>
<dbReference type="OrthoDB" id="9983560at2759"/>
<keyword evidence="2" id="KW-0560">Oxidoreductase</keyword>
<proteinExistence type="inferred from homology"/>
<dbReference type="AlphaFoldDB" id="A0A6A5SW23"/>
<dbReference type="PROSITE" id="PS51257">
    <property type="entry name" value="PROKAR_LIPOPROTEIN"/>
    <property type="match status" value="1"/>
</dbReference>
<feature type="chain" id="PRO_5025477972" evidence="4">
    <location>
        <begin position="20"/>
        <end position="598"/>
    </location>
</feature>
<keyword evidence="7" id="KW-1185">Reference proteome</keyword>
<dbReference type="InterPro" id="IPR006094">
    <property type="entry name" value="Oxid_FAD_bind_N"/>
</dbReference>
<feature type="domain" description="FAD-binding PCMH-type" evidence="5">
    <location>
        <begin position="114"/>
        <end position="292"/>
    </location>
</feature>
<accession>A0A6A5SW23</accession>
<feature type="region of interest" description="Disordered" evidence="3">
    <location>
        <begin position="566"/>
        <end position="598"/>
    </location>
</feature>
<dbReference type="Proteomes" id="UP000800038">
    <property type="component" value="Unassembled WGS sequence"/>
</dbReference>
<dbReference type="PROSITE" id="PS51387">
    <property type="entry name" value="FAD_PCMH"/>
    <property type="match status" value="1"/>
</dbReference>
<dbReference type="Pfam" id="PF08031">
    <property type="entry name" value="BBE"/>
    <property type="match status" value="1"/>
</dbReference>
<reference evidence="6" key="1">
    <citation type="journal article" date="2020" name="Stud. Mycol.">
        <title>101 Dothideomycetes genomes: a test case for predicting lifestyles and emergence of pathogens.</title>
        <authorList>
            <person name="Haridas S."/>
            <person name="Albert R."/>
            <person name="Binder M."/>
            <person name="Bloem J."/>
            <person name="Labutti K."/>
            <person name="Salamov A."/>
            <person name="Andreopoulos B."/>
            <person name="Baker S."/>
            <person name="Barry K."/>
            <person name="Bills G."/>
            <person name="Bluhm B."/>
            <person name="Cannon C."/>
            <person name="Castanera R."/>
            <person name="Culley D."/>
            <person name="Daum C."/>
            <person name="Ezra D."/>
            <person name="Gonzalez J."/>
            <person name="Henrissat B."/>
            <person name="Kuo A."/>
            <person name="Liang C."/>
            <person name="Lipzen A."/>
            <person name="Lutzoni F."/>
            <person name="Magnuson J."/>
            <person name="Mondo S."/>
            <person name="Nolan M."/>
            <person name="Ohm R."/>
            <person name="Pangilinan J."/>
            <person name="Park H.-J."/>
            <person name="Ramirez L."/>
            <person name="Alfaro M."/>
            <person name="Sun H."/>
            <person name="Tritt A."/>
            <person name="Yoshinaga Y."/>
            <person name="Zwiers L.-H."/>
            <person name="Turgeon B."/>
            <person name="Goodwin S."/>
            <person name="Spatafora J."/>
            <person name="Crous P."/>
            <person name="Grigoriev I."/>
        </authorList>
    </citation>
    <scope>NUCLEOTIDE SEQUENCE</scope>
    <source>
        <strain evidence="6">CBS 161.51</strain>
    </source>
</reference>
<keyword evidence="4" id="KW-0732">Signal</keyword>
<evidence type="ECO:0000313" key="7">
    <source>
        <dbReference type="Proteomes" id="UP000800038"/>
    </source>
</evidence>
<evidence type="ECO:0000259" key="5">
    <source>
        <dbReference type="PROSITE" id="PS51387"/>
    </source>
</evidence>
<organism evidence="6 7">
    <name type="scientific">Clathrospora elynae</name>
    <dbReference type="NCBI Taxonomy" id="706981"/>
    <lineage>
        <taxon>Eukaryota</taxon>
        <taxon>Fungi</taxon>
        <taxon>Dikarya</taxon>
        <taxon>Ascomycota</taxon>
        <taxon>Pezizomycotina</taxon>
        <taxon>Dothideomycetes</taxon>
        <taxon>Pleosporomycetidae</taxon>
        <taxon>Pleosporales</taxon>
        <taxon>Diademaceae</taxon>
        <taxon>Clathrospora</taxon>
    </lineage>
</organism>
<dbReference type="InterPro" id="IPR016169">
    <property type="entry name" value="FAD-bd_PCMH_sub2"/>
</dbReference>
<evidence type="ECO:0000256" key="3">
    <source>
        <dbReference type="SAM" id="MobiDB-lite"/>
    </source>
</evidence>
<evidence type="ECO:0000256" key="1">
    <source>
        <dbReference type="ARBA" id="ARBA00005466"/>
    </source>
</evidence>
<feature type="signal peptide" evidence="4">
    <location>
        <begin position="1"/>
        <end position="19"/>
    </location>
</feature>
<dbReference type="PANTHER" id="PTHR13878">
    <property type="entry name" value="GULONOLACTONE OXIDASE"/>
    <property type="match status" value="1"/>
</dbReference>
<dbReference type="PANTHER" id="PTHR13878:SF91">
    <property type="entry name" value="FAD BINDING DOMAIN PROTEIN (AFU_ORTHOLOGUE AFUA_6G12070)-RELATED"/>
    <property type="match status" value="1"/>
</dbReference>
<comment type="similarity">
    <text evidence="1">Belongs to the oxygen-dependent FAD-linked oxidoreductase family.</text>
</comment>
<gene>
    <name evidence="6" type="ORF">EJ02DRAFT_114413</name>
</gene>
<name>A0A6A5SW23_9PLEO</name>